<dbReference type="InterPro" id="IPR036291">
    <property type="entry name" value="NAD(P)-bd_dom_sf"/>
</dbReference>
<keyword evidence="2" id="KW-0521">NADP</keyword>
<reference evidence="4" key="1">
    <citation type="submission" date="2020-10" db="EMBL/GenBank/DDBJ databases">
        <title>High-Quality Genome Resource of Clonostachys rosea strain S41 by Oxford Nanopore Long-Read Sequencing.</title>
        <authorList>
            <person name="Wang H."/>
        </authorList>
    </citation>
    <scope>NUCLEOTIDE SEQUENCE</scope>
    <source>
        <strain evidence="4">S41</strain>
    </source>
</reference>
<dbReference type="AlphaFoldDB" id="A0A8H7K8P3"/>
<dbReference type="PANTHER" id="PTHR47706">
    <property type="entry name" value="NMRA-LIKE FAMILY PROTEIN"/>
    <property type="match status" value="1"/>
</dbReference>
<comment type="caution">
    <text evidence="4">The sequence shown here is derived from an EMBL/GenBank/DDBJ whole genome shotgun (WGS) entry which is preliminary data.</text>
</comment>
<evidence type="ECO:0008006" key="6">
    <source>
        <dbReference type="Google" id="ProtNLM"/>
    </source>
</evidence>
<dbReference type="EMBL" id="JADCTT010000012">
    <property type="protein sequence ID" value="KAF9745966.1"/>
    <property type="molecule type" value="Genomic_DNA"/>
</dbReference>
<dbReference type="InterPro" id="IPR051609">
    <property type="entry name" value="NmrA/Isoflavone_reductase-like"/>
</dbReference>
<dbReference type="Proteomes" id="UP000616885">
    <property type="component" value="Unassembled WGS sequence"/>
</dbReference>
<proteinExistence type="inferred from homology"/>
<dbReference type="PANTHER" id="PTHR47706:SF4">
    <property type="entry name" value="NMRA-LIKE DOMAIN-CONTAINING PROTEIN"/>
    <property type="match status" value="1"/>
</dbReference>
<dbReference type="SUPFAM" id="SSF51735">
    <property type="entry name" value="NAD(P)-binding Rossmann-fold domains"/>
    <property type="match status" value="1"/>
</dbReference>
<gene>
    <name evidence="4" type="ORF">IM811_004267</name>
</gene>
<evidence type="ECO:0000313" key="4">
    <source>
        <dbReference type="EMBL" id="KAF9745966.1"/>
    </source>
</evidence>
<dbReference type="Gene3D" id="3.40.50.720">
    <property type="entry name" value="NAD(P)-binding Rossmann-like Domain"/>
    <property type="match status" value="1"/>
</dbReference>
<dbReference type="GO" id="GO:0016491">
    <property type="term" value="F:oxidoreductase activity"/>
    <property type="evidence" value="ECO:0007669"/>
    <property type="project" value="UniProtKB-KW"/>
</dbReference>
<evidence type="ECO:0000256" key="2">
    <source>
        <dbReference type="ARBA" id="ARBA00022857"/>
    </source>
</evidence>
<evidence type="ECO:0000256" key="1">
    <source>
        <dbReference type="ARBA" id="ARBA00005725"/>
    </source>
</evidence>
<evidence type="ECO:0000256" key="3">
    <source>
        <dbReference type="ARBA" id="ARBA00023002"/>
    </source>
</evidence>
<accession>A0A8H7K8P3</accession>
<sequence length="201" mass="22277">MVKVAIAGGTGVMGKTLDINTKTSIPHVVVDYNDIEDLVKVLEEHEIHTIISAFGINGTSLSISQANLTKAAESSSVTKRFIPSSFAIKYPVSGTQILPPLQSYFDSLDLLKTTSLEWAVVHNGTFLDYFFPLPSTALDLPEWPRELRIVGETLTFNKLITLAENATGKKFDVKYDSLETLKKSQITELPGHENDYKKYPK</sequence>
<keyword evidence="3" id="KW-0560">Oxidoreductase</keyword>
<comment type="similarity">
    <text evidence="1">Belongs to the NmrA-type oxidoreductase family. Isoflavone reductase subfamily.</text>
</comment>
<protein>
    <recommendedName>
        <fullName evidence="6">NmrA-like domain-containing protein</fullName>
    </recommendedName>
</protein>
<evidence type="ECO:0000313" key="5">
    <source>
        <dbReference type="Proteomes" id="UP000616885"/>
    </source>
</evidence>
<name>A0A8H7K8P3_BIOOC</name>
<organism evidence="4 5">
    <name type="scientific">Bionectria ochroleuca</name>
    <name type="common">Gliocladium roseum</name>
    <dbReference type="NCBI Taxonomy" id="29856"/>
    <lineage>
        <taxon>Eukaryota</taxon>
        <taxon>Fungi</taxon>
        <taxon>Dikarya</taxon>
        <taxon>Ascomycota</taxon>
        <taxon>Pezizomycotina</taxon>
        <taxon>Sordariomycetes</taxon>
        <taxon>Hypocreomycetidae</taxon>
        <taxon>Hypocreales</taxon>
        <taxon>Bionectriaceae</taxon>
        <taxon>Clonostachys</taxon>
    </lineage>
</organism>